<proteinExistence type="predicted"/>
<evidence type="ECO:0000313" key="3">
    <source>
        <dbReference type="Proteomes" id="UP001305414"/>
    </source>
</evidence>
<dbReference type="EMBL" id="JAWHQM010000002">
    <property type="protein sequence ID" value="KAK5625563.1"/>
    <property type="molecule type" value="Genomic_DNA"/>
</dbReference>
<comment type="caution">
    <text evidence="2">The sequence shown here is derived from an EMBL/GenBank/DDBJ whole genome shotgun (WGS) entry which is preliminary data.</text>
</comment>
<gene>
    <name evidence="2" type="ORF">RRF57_001279</name>
</gene>
<reference evidence="2 3" key="1">
    <citation type="submission" date="2023-10" db="EMBL/GenBank/DDBJ databases">
        <title>Draft genome sequence of Xylaria bambusicola isolate GMP-LS, the root and basal stem rot pathogen of sugarcane in Indonesia.</title>
        <authorList>
            <person name="Selvaraj P."/>
            <person name="Muralishankar V."/>
            <person name="Muruganantham S."/>
            <person name="Sp S."/>
            <person name="Haryani S."/>
            <person name="Lau K.J.X."/>
            <person name="Naqvi N.I."/>
        </authorList>
    </citation>
    <scope>NUCLEOTIDE SEQUENCE [LARGE SCALE GENOMIC DNA]</scope>
    <source>
        <strain evidence="2">GMP-LS</strain>
    </source>
</reference>
<protein>
    <submittedName>
        <fullName evidence="2">Uncharacterized protein</fullName>
    </submittedName>
</protein>
<name>A0AAN7UC61_9PEZI</name>
<feature type="compositionally biased region" description="Low complexity" evidence="1">
    <location>
        <begin position="76"/>
        <end position="88"/>
    </location>
</feature>
<evidence type="ECO:0000256" key="1">
    <source>
        <dbReference type="SAM" id="MobiDB-lite"/>
    </source>
</evidence>
<organism evidence="2 3">
    <name type="scientific">Xylaria bambusicola</name>
    <dbReference type="NCBI Taxonomy" id="326684"/>
    <lineage>
        <taxon>Eukaryota</taxon>
        <taxon>Fungi</taxon>
        <taxon>Dikarya</taxon>
        <taxon>Ascomycota</taxon>
        <taxon>Pezizomycotina</taxon>
        <taxon>Sordariomycetes</taxon>
        <taxon>Xylariomycetidae</taxon>
        <taxon>Xylariales</taxon>
        <taxon>Xylariaceae</taxon>
        <taxon>Xylaria</taxon>
    </lineage>
</organism>
<dbReference type="Proteomes" id="UP001305414">
    <property type="component" value="Unassembled WGS sequence"/>
</dbReference>
<dbReference type="AlphaFoldDB" id="A0AAN7UC61"/>
<accession>A0AAN7UC61</accession>
<evidence type="ECO:0000313" key="2">
    <source>
        <dbReference type="EMBL" id="KAK5625563.1"/>
    </source>
</evidence>
<keyword evidence="3" id="KW-1185">Reference proteome</keyword>
<feature type="region of interest" description="Disordered" evidence="1">
    <location>
        <begin position="63"/>
        <end position="94"/>
    </location>
</feature>
<sequence>MSWSELAPFIGAPFVLVSLSTNSAPELVGDNGTSKPRCALTWISDGNRPPVWDLPWNESWRELGTETEGSAEKGMSSSSSTTPSLLTLRWEERE</sequence>